<dbReference type="PANTHER" id="PTHR45694:SF18">
    <property type="entry name" value="GLUTAREDOXIN-1-RELATED"/>
    <property type="match status" value="1"/>
</dbReference>
<dbReference type="Gene3D" id="3.40.30.10">
    <property type="entry name" value="Glutaredoxin"/>
    <property type="match status" value="1"/>
</dbReference>
<dbReference type="Proteomes" id="UP000324585">
    <property type="component" value="Unassembled WGS sequence"/>
</dbReference>
<evidence type="ECO:0000256" key="1">
    <source>
        <dbReference type="ARBA" id="ARBA00022448"/>
    </source>
</evidence>
<evidence type="ECO:0000313" key="7">
    <source>
        <dbReference type="Proteomes" id="UP000324585"/>
    </source>
</evidence>
<organism evidence="6 7">
    <name type="scientific">Porphyridium purpureum</name>
    <name type="common">Red alga</name>
    <name type="synonym">Porphyridium cruentum</name>
    <dbReference type="NCBI Taxonomy" id="35688"/>
    <lineage>
        <taxon>Eukaryota</taxon>
        <taxon>Rhodophyta</taxon>
        <taxon>Bangiophyceae</taxon>
        <taxon>Porphyridiales</taxon>
        <taxon>Porphyridiaceae</taxon>
        <taxon>Porphyridium</taxon>
    </lineage>
</organism>
<dbReference type="CDD" id="cd03419">
    <property type="entry name" value="GRX_GRXh_1_2_like"/>
    <property type="match status" value="1"/>
</dbReference>
<evidence type="ECO:0000259" key="5">
    <source>
        <dbReference type="Pfam" id="PF00462"/>
    </source>
</evidence>
<dbReference type="GO" id="GO:0034599">
    <property type="term" value="P:cellular response to oxidative stress"/>
    <property type="evidence" value="ECO:0007669"/>
    <property type="project" value="TreeGrafter"/>
</dbReference>
<dbReference type="PROSITE" id="PS51354">
    <property type="entry name" value="GLUTAREDOXIN_2"/>
    <property type="match status" value="1"/>
</dbReference>
<gene>
    <name evidence="6" type="ORF">FVE85_4058</name>
</gene>
<keyword evidence="7" id="KW-1185">Reference proteome</keyword>
<dbReference type="GO" id="GO:0015038">
    <property type="term" value="F:glutathione disulfide oxidoreductase activity"/>
    <property type="evidence" value="ECO:0007669"/>
    <property type="project" value="TreeGrafter"/>
</dbReference>
<dbReference type="OrthoDB" id="418495at2759"/>
<comment type="caution">
    <text evidence="6">The sequence shown here is derived from an EMBL/GenBank/DDBJ whole genome shotgun (WGS) entry which is preliminary data.</text>
</comment>
<evidence type="ECO:0000313" key="6">
    <source>
        <dbReference type="EMBL" id="KAA8494083.1"/>
    </source>
</evidence>
<dbReference type="PANTHER" id="PTHR45694">
    <property type="entry name" value="GLUTAREDOXIN 2"/>
    <property type="match status" value="1"/>
</dbReference>
<name>A0A5J4YTJ0_PORPP</name>
<keyword evidence="4" id="KW-0676">Redox-active center</keyword>
<dbReference type="InterPro" id="IPR002109">
    <property type="entry name" value="Glutaredoxin"/>
</dbReference>
<dbReference type="InterPro" id="IPR014025">
    <property type="entry name" value="Glutaredoxin_subgr"/>
</dbReference>
<dbReference type="SUPFAM" id="SSF52833">
    <property type="entry name" value="Thioredoxin-like"/>
    <property type="match status" value="1"/>
</dbReference>
<dbReference type="GO" id="GO:0005737">
    <property type="term" value="C:cytoplasm"/>
    <property type="evidence" value="ECO:0007669"/>
    <property type="project" value="TreeGrafter"/>
</dbReference>
<keyword evidence="2" id="KW-0249">Electron transport</keyword>
<sequence>MAFVASGGARGVGKGGALLAGKNVCGSMLTRTEQSRVQPPGGRVRMAMGMAWEKAKAGTPKAFVEDTVVNSKAKVVMFTKTRCPYCINVRNLFTDMGVTFDDIDLSTMENGGAIQNALLELTGQRTVPNVFIRGAHVGGCDDTLELQRTGALEKMLG</sequence>
<dbReference type="EMBL" id="VRMN01000005">
    <property type="protein sequence ID" value="KAA8494083.1"/>
    <property type="molecule type" value="Genomic_DNA"/>
</dbReference>
<dbReference type="InterPro" id="IPR011767">
    <property type="entry name" value="GLR_AS"/>
</dbReference>
<evidence type="ECO:0000256" key="4">
    <source>
        <dbReference type="ARBA" id="ARBA00023284"/>
    </source>
</evidence>
<dbReference type="PRINTS" id="PR00160">
    <property type="entry name" value="GLUTAREDOXIN"/>
</dbReference>
<dbReference type="NCBIfam" id="TIGR02180">
    <property type="entry name" value="GRX_euk"/>
    <property type="match status" value="1"/>
</dbReference>
<dbReference type="InterPro" id="IPR011899">
    <property type="entry name" value="Glutaredoxin_euk/vir"/>
</dbReference>
<keyword evidence="1" id="KW-0813">Transport</keyword>
<evidence type="ECO:0000256" key="3">
    <source>
        <dbReference type="ARBA" id="ARBA00023157"/>
    </source>
</evidence>
<accession>A0A5J4YTJ0</accession>
<dbReference type="InterPro" id="IPR036249">
    <property type="entry name" value="Thioredoxin-like_sf"/>
</dbReference>
<evidence type="ECO:0000256" key="2">
    <source>
        <dbReference type="ARBA" id="ARBA00022982"/>
    </source>
</evidence>
<protein>
    <submittedName>
        <fullName evidence="6">Glutaredoxin-C6</fullName>
    </submittedName>
</protein>
<feature type="domain" description="Glutaredoxin" evidence="5">
    <location>
        <begin position="75"/>
        <end position="137"/>
    </location>
</feature>
<dbReference type="AlphaFoldDB" id="A0A5J4YTJ0"/>
<proteinExistence type="predicted"/>
<dbReference type="Pfam" id="PF00462">
    <property type="entry name" value="Glutaredoxin"/>
    <property type="match status" value="1"/>
</dbReference>
<keyword evidence="3" id="KW-1015">Disulfide bond</keyword>
<dbReference type="PROSITE" id="PS00195">
    <property type="entry name" value="GLUTAREDOXIN_1"/>
    <property type="match status" value="1"/>
</dbReference>
<reference evidence="7" key="1">
    <citation type="journal article" date="2019" name="Nat. Commun.">
        <title>Expansion of phycobilisome linker gene families in mesophilic red algae.</title>
        <authorList>
            <person name="Lee J."/>
            <person name="Kim D."/>
            <person name="Bhattacharya D."/>
            <person name="Yoon H.S."/>
        </authorList>
    </citation>
    <scope>NUCLEOTIDE SEQUENCE [LARGE SCALE GENOMIC DNA]</scope>
    <source>
        <strain evidence="7">CCMP 1328</strain>
    </source>
</reference>